<reference evidence="7" key="1">
    <citation type="submission" date="2021-08" db="EMBL/GenBank/DDBJ databases">
        <title>WGS assembly of Ceratopteris richardii.</title>
        <authorList>
            <person name="Marchant D.B."/>
            <person name="Chen G."/>
            <person name="Jenkins J."/>
            <person name="Shu S."/>
            <person name="Leebens-Mack J."/>
            <person name="Grimwood J."/>
            <person name="Schmutz J."/>
            <person name="Soltis P."/>
            <person name="Soltis D."/>
            <person name="Chen Z.-H."/>
        </authorList>
    </citation>
    <scope>NUCLEOTIDE SEQUENCE</scope>
    <source>
        <strain evidence="7">Whitten #5841</strain>
        <tissue evidence="7">Leaf</tissue>
    </source>
</reference>
<dbReference type="Proteomes" id="UP000825935">
    <property type="component" value="Chromosome 10"/>
</dbReference>
<comment type="subcellular location">
    <subcellularLocation>
        <location evidence="1">Nucleus</location>
    </subcellularLocation>
</comment>
<dbReference type="PROSITE" id="PS50888">
    <property type="entry name" value="BHLH"/>
    <property type="match status" value="1"/>
</dbReference>
<dbReference type="OrthoDB" id="1921534at2759"/>
<evidence type="ECO:0000256" key="2">
    <source>
        <dbReference type="ARBA" id="ARBA00023015"/>
    </source>
</evidence>
<dbReference type="PANTHER" id="PTHR45914">
    <property type="entry name" value="TRANSCRIPTION FACTOR HEC3-RELATED"/>
    <property type="match status" value="1"/>
</dbReference>
<name>A0A8T2TZ32_CERRI</name>
<gene>
    <name evidence="7" type="ORF">KP509_10G081700</name>
</gene>
<dbReference type="Gene3D" id="4.10.280.10">
    <property type="entry name" value="Helix-loop-helix DNA-binding domain"/>
    <property type="match status" value="1"/>
</dbReference>
<protein>
    <recommendedName>
        <fullName evidence="6">BHLH domain-containing protein</fullName>
    </recommendedName>
</protein>
<dbReference type="GO" id="GO:0005634">
    <property type="term" value="C:nucleus"/>
    <property type="evidence" value="ECO:0007669"/>
    <property type="project" value="UniProtKB-SubCell"/>
</dbReference>
<dbReference type="InterPro" id="IPR011598">
    <property type="entry name" value="bHLH_dom"/>
</dbReference>
<dbReference type="InterPro" id="IPR045843">
    <property type="entry name" value="IND-like"/>
</dbReference>
<evidence type="ECO:0000256" key="1">
    <source>
        <dbReference type="ARBA" id="ARBA00004123"/>
    </source>
</evidence>
<sequence>MDYSTEFAPHTVQGHVDIQDSSLTYSMPMKDSLFSCSHSPEAPYAAFSYNVNKGSFKAHEQGSFYCNPTYGVDGVSETQHVSPSTSCMYALPENTAIPSSPLWLPEASAPYSLFSSAVSDQTLQYLCNLQNLLRSQYGIAVSVDELLAFDALPSLLQQETDHPPYSRLDAVKHEPHLDYQVNGAEDQDCLGHYSYCQNTANLTNEVIGQEYSMHSNGQVLETSPTPGCNRLPFVSESVTCIKRQELGSPGSAASSSIVTDSENAAQPEHHVPSAGSFTIDNIQSWAHSVASWLIRGEDDSHALRESNTMAPLENEEPPSQRRKLQGITLEQVLQAEKLHQANSATWTQPFYTYTPTLPSQIPLIQQPCNNTTSATAKDVVGGLESGSVGNGERHDMSQALVHAKKPPSAVSVEPQSIAARHRRKRIRDKTLTLATIVPGASRLDTAAMFDLAIKYVQFLQAQMWCLEKEMSFSCNYQRLTVHEDENFSAFRRALINRLLSSQDVQHFLSREGLCLVTENLAKSLSFDPKSVHGRK</sequence>
<dbReference type="GO" id="GO:0003700">
    <property type="term" value="F:DNA-binding transcription factor activity"/>
    <property type="evidence" value="ECO:0007669"/>
    <property type="project" value="InterPro"/>
</dbReference>
<dbReference type="SMART" id="SM00353">
    <property type="entry name" value="HLH"/>
    <property type="match status" value="1"/>
</dbReference>
<evidence type="ECO:0000259" key="6">
    <source>
        <dbReference type="PROSITE" id="PS50888"/>
    </source>
</evidence>
<evidence type="ECO:0000256" key="4">
    <source>
        <dbReference type="ARBA" id="ARBA00023242"/>
    </source>
</evidence>
<keyword evidence="2" id="KW-0805">Transcription regulation</keyword>
<proteinExistence type="predicted"/>
<dbReference type="InterPro" id="IPR036638">
    <property type="entry name" value="HLH_DNA-bd_sf"/>
</dbReference>
<evidence type="ECO:0000256" key="3">
    <source>
        <dbReference type="ARBA" id="ARBA00023163"/>
    </source>
</evidence>
<organism evidence="7 8">
    <name type="scientific">Ceratopteris richardii</name>
    <name type="common">Triangle waterfern</name>
    <dbReference type="NCBI Taxonomy" id="49495"/>
    <lineage>
        <taxon>Eukaryota</taxon>
        <taxon>Viridiplantae</taxon>
        <taxon>Streptophyta</taxon>
        <taxon>Embryophyta</taxon>
        <taxon>Tracheophyta</taxon>
        <taxon>Polypodiopsida</taxon>
        <taxon>Polypodiidae</taxon>
        <taxon>Polypodiales</taxon>
        <taxon>Pteridineae</taxon>
        <taxon>Pteridaceae</taxon>
        <taxon>Parkerioideae</taxon>
        <taxon>Ceratopteris</taxon>
    </lineage>
</organism>
<evidence type="ECO:0000313" key="8">
    <source>
        <dbReference type="Proteomes" id="UP000825935"/>
    </source>
</evidence>
<dbReference type="SUPFAM" id="SSF47459">
    <property type="entry name" value="HLH, helix-loop-helix DNA-binding domain"/>
    <property type="match status" value="1"/>
</dbReference>
<feature type="domain" description="BHLH" evidence="6">
    <location>
        <begin position="410"/>
        <end position="459"/>
    </location>
</feature>
<dbReference type="AlphaFoldDB" id="A0A8T2TZ32"/>
<dbReference type="GO" id="GO:0046983">
    <property type="term" value="F:protein dimerization activity"/>
    <property type="evidence" value="ECO:0007669"/>
    <property type="project" value="InterPro"/>
</dbReference>
<comment type="caution">
    <text evidence="7">The sequence shown here is derived from an EMBL/GenBank/DDBJ whole genome shotgun (WGS) entry which is preliminary data.</text>
</comment>
<dbReference type="EMBL" id="CM035415">
    <property type="protein sequence ID" value="KAH7428222.1"/>
    <property type="molecule type" value="Genomic_DNA"/>
</dbReference>
<evidence type="ECO:0000313" key="7">
    <source>
        <dbReference type="EMBL" id="KAH7428222.1"/>
    </source>
</evidence>
<feature type="compositionally biased region" description="Polar residues" evidence="5">
    <location>
        <begin position="251"/>
        <end position="264"/>
    </location>
</feature>
<evidence type="ECO:0000256" key="5">
    <source>
        <dbReference type="SAM" id="MobiDB-lite"/>
    </source>
</evidence>
<feature type="region of interest" description="Disordered" evidence="5">
    <location>
        <begin position="246"/>
        <end position="270"/>
    </location>
</feature>
<keyword evidence="4" id="KW-0539">Nucleus</keyword>
<keyword evidence="8" id="KW-1185">Reference proteome</keyword>
<accession>A0A8T2TZ32</accession>
<keyword evidence="3" id="KW-0804">Transcription</keyword>